<dbReference type="AlphaFoldDB" id="A0AAD4I2M0"/>
<sequence>MERRLGSLVGNSNNPKLTRRAADRTAIMHDTLLGVLDHTPLHNAVVCSDVSSARALLDGGANPNCAARGGMTPLHYAAYQRDIELVKLLLKYGANLDSVTDKGRSVLFFALRNQVHSASSDMAAYADHGYMRKVSHTDEDTKAVIDALFDTPTRWNRLLRSLEKADKNGVTPLMIAAGEGFYTTARLLLERGARPEVRDHANHTALKYAARNKHRDLVRLLLLADPAVSWDRDLSHILKLASKNFAARATAAASAAAGHGHEQNAPGRAWDGWSASALIAEEMARRCQEMGVLDALLRLAKQRCKTHVLELLLGATRQLGMEGEGSGAGGVS</sequence>
<dbReference type="Pfam" id="PF12796">
    <property type="entry name" value="Ank_2"/>
    <property type="match status" value="2"/>
</dbReference>
<evidence type="ECO:0008006" key="4">
    <source>
        <dbReference type="Google" id="ProtNLM"/>
    </source>
</evidence>
<comment type="caution">
    <text evidence="2">The sequence shown here is derived from an EMBL/GenBank/DDBJ whole genome shotgun (WGS) entry which is preliminary data.</text>
</comment>
<gene>
    <name evidence="2" type="ORF">NEMBOFW57_000082</name>
</gene>
<dbReference type="SUPFAM" id="SSF48403">
    <property type="entry name" value="Ankyrin repeat"/>
    <property type="match status" value="1"/>
</dbReference>
<dbReference type="Proteomes" id="UP001197093">
    <property type="component" value="Unassembled WGS sequence"/>
</dbReference>
<organism evidence="2 3">
    <name type="scientific">Staphylotrichum longicolle</name>
    <dbReference type="NCBI Taxonomy" id="669026"/>
    <lineage>
        <taxon>Eukaryota</taxon>
        <taxon>Fungi</taxon>
        <taxon>Dikarya</taxon>
        <taxon>Ascomycota</taxon>
        <taxon>Pezizomycotina</taxon>
        <taxon>Sordariomycetes</taxon>
        <taxon>Sordariomycetidae</taxon>
        <taxon>Sordariales</taxon>
        <taxon>Chaetomiaceae</taxon>
        <taxon>Staphylotrichum</taxon>
    </lineage>
</organism>
<dbReference type="EMBL" id="JAHCVI010000001">
    <property type="protein sequence ID" value="KAG7290088.1"/>
    <property type="molecule type" value="Genomic_DNA"/>
</dbReference>
<feature type="repeat" description="ANK" evidence="1">
    <location>
        <begin position="168"/>
        <end position="200"/>
    </location>
</feature>
<feature type="repeat" description="ANK" evidence="1">
    <location>
        <begin position="36"/>
        <end position="68"/>
    </location>
</feature>
<name>A0AAD4I2M0_9PEZI</name>
<dbReference type="PANTHER" id="PTHR24118">
    <property type="entry name" value="POTE ANKYRIN DOMAIN"/>
    <property type="match status" value="1"/>
</dbReference>
<keyword evidence="1" id="KW-0040">ANK repeat</keyword>
<dbReference type="SMART" id="SM00248">
    <property type="entry name" value="ANK"/>
    <property type="match status" value="4"/>
</dbReference>
<reference evidence="2" key="1">
    <citation type="submission" date="2023-02" db="EMBL/GenBank/DDBJ databases">
        <authorList>
            <person name="Palmer J.M."/>
        </authorList>
    </citation>
    <scope>NUCLEOTIDE SEQUENCE</scope>
    <source>
        <strain evidence="2">FW57</strain>
    </source>
</reference>
<evidence type="ECO:0000313" key="2">
    <source>
        <dbReference type="EMBL" id="KAG7290088.1"/>
    </source>
</evidence>
<dbReference type="InterPro" id="IPR036770">
    <property type="entry name" value="Ankyrin_rpt-contain_sf"/>
</dbReference>
<proteinExistence type="predicted"/>
<accession>A0AAD4I2M0</accession>
<dbReference type="PRINTS" id="PR01415">
    <property type="entry name" value="ANKYRIN"/>
</dbReference>
<feature type="repeat" description="ANK" evidence="1">
    <location>
        <begin position="69"/>
        <end position="101"/>
    </location>
</feature>
<evidence type="ECO:0000313" key="3">
    <source>
        <dbReference type="Proteomes" id="UP001197093"/>
    </source>
</evidence>
<keyword evidence="3" id="KW-1185">Reference proteome</keyword>
<dbReference type="PROSITE" id="PS50088">
    <property type="entry name" value="ANK_REPEAT"/>
    <property type="match status" value="3"/>
</dbReference>
<protein>
    <recommendedName>
        <fullName evidence="4">Ankyrin repeat protein</fullName>
    </recommendedName>
</protein>
<dbReference type="Gene3D" id="1.25.40.20">
    <property type="entry name" value="Ankyrin repeat-containing domain"/>
    <property type="match status" value="2"/>
</dbReference>
<dbReference type="PANTHER" id="PTHR24118:SF100">
    <property type="entry name" value="FYVE-TYPE DOMAIN-CONTAINING PROTEIN"/>
    <property type="match status" value="1"/>
</dbReference>
<dbReference type="PROSITE" id="PS50297">
    <property type="entry name" value="ANK_REP_REGION"/>
    <property type="match status" value="3"/>
</dbReference>
<evidence type="ECO:0000256" key="1">
    <source>
        <dbReference type="PROSITE-ProRule" id="PRU00023"/>
    </source>
</evidence>
<dbReference type="InterPro" id="IPR002110">
    <property type="entry name" value="Ankyrin_rpt"/>
</dbReference>